<evidence type="ECO:0000256" key="8">
    <source>
        <dbReference type="ARBA" id="ARBA00023157"/>
    </source>
</evidence>
<accession>A0A2H0DWX2</accession>
<dbReference type="Proteomes" id="UP000231276">
    <property type="component" value="Unassembled WGS sequence"/>
</dbReference>
<dbReference type="CDD" id="cd12916">
    <property type="entry name" value="VKOR_1"/>
    <property type="match status" value="1"/>
</dbReference>
<keyword evidence="8" id="KW-1015">Disulfide bond</keyword>
<protein>
    <recommendedName>
        <fullName evidence="11">Vitamin K epoxide reductase domain-containing protein</fullName>
    </recommendedName>
</protein>
<evidence type="ECO:0000256" key="9">
    <source>
        <dbReference type="ARBA" id="ARBA00023284"/>
    </source>
</evidence>
<keyword evidence="3 10" id="KW-0812">Transmembrane</keyword>
<proteinExistence type="inferred from homology"/>
<reference evidence="12 13" key="1">
    <citation type="submission" date="2017-09" db="EMBL/GenBank/DDBJ databases">
        <title>Depth-based differentiation of microbial function through sediment-hosted aquifers and enrichment of novel symbionts in the deep terrestrial subsurface.</title>
        <authorList>
            <person name="Probst A.J."/>
            <person name="Ladd B."/>
            <person name="Jarett J.K."/>
            <person name="Geller-Mcgrath D.E."/>
            <person name="Sieber C.M."/>
            <person name="Emerson J.B."/>
            <person name="Anantharaman K."/>
            <person name="Thomas B.C."/>
            <person name="Malmstrom R."/>
            <person name="Stieglmeier M."/>
            <person name="Klingl A."/>
            <person name="Woyke T."/>
            <person name="Ryan C.M."/>
            <person name="Banfield J.F."/>
        </authorList>
    </citation>
    <scope>NUCLEOTIDE SEQUENCE [LARGE SCALE GENOMIC DNA]</scope>
    <source>
        <strain evidence="12">CG22_combo_CG10-13_8_21_14_all_43_18</strain>
    </source>
</reference>
<evidence type="ECO:0000256" key="2">
    <source>
        <dbReference type="ARBA" id="ARBA00006214"/>
    </source>
</evidence>
<dbReference type="Gene3D" id="1.20.1440.130">
    <property type="entry name" value="VKOR domain"/>
    <property type="match status" value="1"/>
</dbReference>
<evidence type="ECO:0000256" key="10">
    <source>
        <dbReference type="SAM" id="Phobius"/>
    </source>
</evidence>
<evidence type="ECO:0000256" key="1">
    <source>
        <dbReference type="ARBA" id="ARBA00004141"/>
    </source>
</evidence>
<comment type="subcellular location">
    <subcellularLocation>
        <location evidence="1">Membrane</location>
        <topology evidence="1">Multi-pass membrane protein</topology>
    </subcellularLocation>
</comment>
<feature type="transmembrane region" description="Helical" evidence="10">
    <location>
        <begin position="56"/>
        <end position="79"/>
    </location>
</feature>
<dbReference type="EMBL" id="PCTS01000011">
    <property type="protein sequence ID" value="PIP86667.1"/>
    <property type="molecule type" value="Genomic_DNA"/>
</dbReference>
<gene>
    <name evidence="12" type="ORF">COW82_00860</name>
</gene>
<evidence type="ECO:0000256" key="6">
    <source>
        <dbReference type="ARBA" id="ARBA00023002"/>
    </source>
</evidence>
<evidence type="ECO:0000313" key="13">
    <source>
        <dbReference type="Proteomes" id="UP000231276"/>
    </source>
</evidence>
<feature type="domain" description="Vitamin K epoxide reductase" evidence="11">
    <location>
        <begin position="6"/>
        <end position="138"/>
    </location>
</feature>
<name>A0A2H0DWX2_9BACT</name>
<organism evidence="12 13">
    <name type="scientific">Candidatus Campbellbacteria bacterium CG22_combo_CG10-13_8_21_14_all_43_18</name>
    <dbReference type="NCBI Taxonomy" id="1974530"/>
    <lineage>
        <taxon>Bacteria</taxon>
        <taxon>Candidatus Campbelliibacteriota</taxon>
    </lineage>
</organism>
<evidence type="ECO:0000256" key="5">
    <source>
        <dbReference type="ARBA" id="ARBA00022989"/>
    </source>
</evidence>
<dbReference type="InterPro" id="IPR038354">
    <property type="entry name" value="VKOR_sf"/>
</dbReference>
<evidence type="ECO:0000256" key="3">
    <source>
        <dbReference type="ARBA" id="ARBA00022692"/>
    </source>
</evidence>
<comment type="caution">
    <text evidence="12">The sequence shown here is derived from an EMBL/GenBank/DDBJ whole genome shotgun (WGS) entry which is preliminary data.</text>
</comment>
<keyword evidence="9" id="KW-0676">Redox-active center</keyword>
<keyword evidence="5 10" id="KW-1133">Transmembrane helix</keyword>
<dbReference type="InterPro" id="IPR012932">
    <property type="entry name" value="VKOR"/>
</dbReference>
<feature type="transmembrane region" description="Helical" evidence="10">
    <location>
        <begin position="12"/>
        <end position="32"/>
    </location>
</feature>
<evidence type="ECO:0000259" key="11">
    <source>
        <dbReference type="SMART" id="SM00756"/>
    </source>
</evidence>
<comment type="similarity">
    <text evidence="2">Belongs to the VKOR family.</text>
</comment>
<dbReference type="GO" id="GO:0048038">
    <property type="term" value="F:quinone binding"/>
    <property type="evidence" value="ECO:0007669"/>
    <property type="project" value="UniProtKB-KW"/>
</dbReference>
<feature type="transmembrane region" description="Helical" evidence="10">
    <location>
        <begin position="91"/>
        <end position="110"/>
    </location>
</feature>
<feature type="transmembrane region" description="Helical" evidence="10">
    <location>
        <begin position="116"/>
        <end position="139"/>
    </location>
</feature>
<dbReference type="GO" id="GO:0016491">
    <property type="term" value="F:oxidoreductase activity"/>
    <property type="evidence" value="ECO:0007669"/>
    <property type="project" value="UniProtKB-KW"/>
</dbReference>
<keyword evidence="6" id="KW-0560">Oxidoreductase</keyword>
<dbReference type="AlphaFoldDB" id="A0A2H0DWX2"/>
<dbReference type="SMART" id="SM00756">
    <property type="entry name" value="VKc"/>
    <property type="match status" value="1"/>
</dbReference>
<dbReference type="PANTHER" id="PTHR34573">
    <property type="entry name" value="VKC DOMAIN-CONTAINING PROTEIN"/>
    <property type="match status" value="1"/>
</dbReference>
<dbReference type="InterPro" id="IPR044698">
    <property type="entry name" value="VKOR/LTO1"/>
</dbReference>
<dbReference type="PANTHER" id="PTHR34573:SF1">
    <property type="entry name" value="VITAMIN K EPOXIDE REDUCTASE DOMAIN-CONTAINING PROTEIN"/>
    <property type="match status" value="1"/>
</dbReference>
<dbReference type="Pfam" id="PF07884">
    <property type="entry name" value="VKOR"/>
    <property type="match status" value="1"/>
</dbReference>
<keyword evidence="4" id="KW-0874">Quinone</keyword>
<evidence type="ECO:0000256" key="7">
    <source>
        <dbReference type="ARBA" id="ARBA00023136"/>
    </source>
</evidence>
<evidence type="ECO:0000256" key="4">
    <source>
        <dbReference type="ARBA" id="ARBA00022719"/>
    </source>
</evidence>
<evidence type="ECO:0000313" key="12">
    <source>
        <dbReference type="EMBL" id="PIP86667.1"/>
    </source>
</evidence>
<dbReference type="GO" id="GO:0016020">
    <property type="term" value="C:membrane"/>
    <property type="evidence" value="ECO:0007669"/>
    <property type="project" value="UniProtKB-SubCell"/>
</dbReference>
<keyword evidence="7 10" id="KW-0472">Membrane</keyword>
<sequence>MKTDIKTLPINLLLLFSLIGFLDALYLTISHFQGNEAGCFLVHGCDIVLNSKYSEIFGLPTAFLGLLFYLVIFLGVFVYNFKKDENLIKKILLITPLGFLATLWFLYLQAVVLRAFCSYCLLSAVASTLIFLTGMSILWQQKKKERFAEKGEKMLES</sequence>